<dbReference type="WBParaSite" id="Minc3s01892g27006">
    <property type="protein sequence ID" value="Minc3s01892g27006"/>
    <property type="gene ID" value="Minc3s01892g27006"/>
</dbReference>
<proteinExistence type="predicted"/>
<evidence type="ECO:0000313" key="2">
    <source>
        <dbReference type="WBParaSite" id="Minc3s01892g27006"/>
    </source>
</evidence>
<accession>A0A914MHA1</accession>
<keyword evidence="1" id="KW-1185">Reference proteome</keyword>
<evidence type="ECO:0000313" key="1">
    <source>
        <dbReference type="Proteomes" id="UP000887563"/>
    </source>
</evidence>
<organism evidence="1 2">
    <name type="scientific">Meloidogyne incognita</name>
    <name type="common">Southern root-knot nematode worm</name>
    <name type="synonym">Oxyuris incognita</name>
    <dbReference type="NCBI Taxonomy" id="6306"/>
    <lineage>
        <taxon>Eukaryota</taxon>
        <taxon>Metazoa</taxon>
        <taxon>Ecdysozoa</taxon>
        <taxon>Nematoda</taxon>
        <taxon>Chromadorea</taxon>
        <taxon>Rhabditida</taxon>
        <taxon>Tylenchina</taxon>
        <taxon>Tylenchomorpha</taxon>
        <taxon>Tylenchoidea</taxon>
        <taxon>Meloidogynidae</taxon>
        <taxon>Meloidogyninae</taxon>
        <taxon>Meloidogyne</taxon>
        <taxon>Meloidogyne incognita group</taxon>
    </lineage>
</organism>
<sequence length="62" mass="7101">MSNRKRSCLHDIRIQVYNIDVEDLFIFSTQVMKFEGFCPSSSKAVLSGIHRPNTVNLEPFPS</sequence>
<protein>
    <submittedName>
        <fullName evidence="2">Uncharacterized protein</fullName>
    </submittedName>
</protein>
<reference evidence="2" key="1">
    <citation type="submission" date="2022-11" db="UniProtKB">
        <authorList>
            <consortium name="WormBaseParasite"/>
        </authorList>
    </citation>
    <scope>IDENTIFICATION</scope>
</reference>
<name>A0A914MHA1_MELIC</name>
<dbReference type="Proteomes" id="UP000887563">
    <property type="component" value="Unplaced"/>
</dbReference>
<dbReference type="AlphaFoldDB" id="A0A914MHA1"/>